<gene>
    <name evidence="1" type="ORF">PAAG_12046</name>
</gene>
<sequence length="81" mass="8894">MQDPVRGDQLPKVATEEIISAQSAQRHQELTEFFSSKPNLGCNGSMAFPAISFLKSLWSNRGTVERGHGSPFSEQQGINTD</sequence>
<name>A0A0A2V562_PARBA</name>
<accession>A0A0A2V562</accession>
<evidence type="ECO:0000313" key="2">
    <source>
        <dbReference type="Proteomes" id="UP000002059"/>
    </source>
</evidence>
<proteinExistence type="predicted"/>
<protein>
    <submittedName>
        <fullName evidence="1">Uncharacterized protein</fullName>
    </submittedName>
</protein>
<keyword evidence="2" id="KW-1185">Reference proteome</keyword>
<dbReference type="EMBL" id="KN294005">
    <property type="protein sequence ID" value="KGQ01275.1"/>
    <property type="molecule type" value="Genomic_DNA"/>
</dbReference>
<dbReference type="Proteomes" id="UP000002059">
    <property type="component" value="Partially assembled WGS sequence"/>
</dbReference>
<evidence type="ECO:0000313" key="1">
    <source>
        <dbReference type="EMBL" id="KGQ01275.1"/>
    </source>
</evidence>
<dbReference type="HOGENOM" id="CLU_2574505_0_0_1"/>
<reference evidence="1 2" key="1">
    <citation type="journal article" date="2011" name="PLoS Genet.">
        <title>Comparative genomic analysis of human fungal pathogens causing paracoccidioidomycosis.</title>
        <authorList>
            <person name="Desjardins C.A."/>
            <person name="Champion M.D."/>
            <person name="Holder J.W."/>
            <person name="Muszewska A."/>
            <person name="Goldberg J."/>
            <person name="Bailao A.M."/>
            <person name="Brigido M.M."/>
            <person name="Ferreira M.E."/>
            <person name="Garcia A.M."/>
            <person name="Grynberg M."/>
            <person name="Gujja S."/>
            <person name="Heiman D.I."/>
            <person name="Henn M.R."/>
            <person name="Kodira C.D."/>
            <person name="Leon-Narvaez H."/>
            <person name="Longo L.V."/>
            <person name="Ma L.J."/>
            <person name="Malavazi I."/>
            <person name="Matsuo A.L."/>
            <person name="Morais F.V."/>
            <person name="Pereira M."/>
            <person name="Rodriguez-Brito S."/>
            <person name="Sakthikumar S."/>
            <person name="Salem-Izacc S.M."/>
            <person name="Sykes S.M."/>
            <person name="Teixeira M.M."/>
            <person name="Vallejo M.C."/>
            <person name="Walter M.E."/>
            <person name="Yandava C."/>
            <person name="Young S."/>
            <person name="Zeng Q."/>
            <person name="Zucker J."/>
            <person name="Felipe M.S."/>
            <person name="Goldman G.H."/>
            <person name="Haas B.J."/>
            <person name="McEwen J.G."/>
            <person name="Nino-Vega G."/>
            <person name="Puccia R."/>
            <person name="San-Blas G."/>
            <person name="Soares C.M."/>
            <person name="Birren B.W."/>
            <person name="Cuomo C.A."/>
        </authorList>
    </citation>
    <scope>NUCLEOTIDE SEQUENCE [LARGE SCALE GENOMIC DNA]</scope>
    <source>
        <strain evidence="2">ATCC MYA-826 / Pb01</strain>
    </source>
</reference>
<dbReference type="GeneID" id="26970831"/>
<dbReference type="RefSeq" id="XP_015702813.1">
    <property type="nucleotide sequence ID" value="XM_015847588.1"/>
</dbReference>
<dbReference type="VEuPathDB" id="FungiDB:PAAG_12046"/>
<organism evidence="1 2">
    <name type="scientific">Paracoccidioides lutzii (strain ATCC MYA-826 / Pb01)</name>
    <name type="common">Paracoccidioides brasiliensis</name>
    <dbReference type="NCBI Taxonomy" id="502779"/>
    <lineage>
        <taxon>Eukaryota</taxon>
        <taxon>Fungi</taxon>
        <taxon>Dikarya</taxon>
        <taxon>Ascomycota</taxon>
        <taxon>Pezizomycotina</taxon>
        <taxon>Eurotiomycetes</taxon>
        <taxon>Eurotiomycetidae</taxon>
        <taxon>Onygenales</taxon>
        <taxon>Ajellomycetaceae</taxon>
        <taxon>Paracoccidioides</taxon>
    </lineage>
</organism>
<dbReference type="AlphaFoldDB" id="A0A0A2V562"/>
<dbReference type="KEGG" id="pbl:PAAG_12046"/>